<dbReference type="GO" id="GO:0140359">
    <property type="term" value="F:ABC-type transporter activity"/>
    <property type="evidence" value="ECO:0007669"/>
    <property type="project" value="InterPro"/>
</dbReference>
<keyword evidence="7 10" id="KW-1133">Transmembrane helix</keyword>
<feature type="compositionally biased region" description="Polar residues" evidence="9">
    <location>
        <begin position="9"/>
        <end position="22"/>
    </location>
</feature>
<feature type="transmembrane region" description="Helical" evidence="10">
    <location>
        <begin position="380"/>
        <end position="401"/>
    </location>
</feature>
<feature type="region of interest" description="Disordered" evidence="9">
    <location>
        <begin position="1"/>
        <end position="57"/>
    </location>
</feature>
<dbReference type="GO" id="GO:0005524">
    <property type="term" value="F:ATP binding"/>
    <property type="evidence" value="ECO:0007669"/>
    <property type="project" value="UniProtKB-KW"/>
</dbReference>
<keyword evidence="13" id="KW-1185">Reference proteome</keyword>
<comment type="similarity">
    <text evidence="2">Belongs to the ABC transporter superfamily. ABCA family. CPR flippase (TC 3.A.1.211) subfamily.</text>
</comment>
<dbReference type="PROSITE" id="PS50893">
    <property type="entry name" value="ABC_TRANSPORTER_2"/>
    <property type="match status" value="1"/>
</dbReference>
<evidence type="ECO:0000256" key="4">
    <source>
        <dbReference type="ARBA" id="ARBA00022692"/>
    </source>
</evidence>
<dbReference type="PANTHER" id="PTHR19229">
    <property type="entry name" value="ATP-BINDING CASSETTE TRANSPORTER SUBFAMILY A ABCA"/>
    <property type="match status" value="1"/>
</dbReference>
<feature type="transmembrane region" description="Helical" evidence="10">
    <location>
        <begin position="422"/>
        <end position="448"/>
    </location>
</feature>
<feature type="transmembrane region" description="Helical" evidence="10">
    <location>
        <begin position="490"/>
        <end position="511"/>
    </location>
</feature>
<sequence length="1234" mass="128904">MVPSPAQPPTYQLSADASSRRTSSNGSHGSAAGSGIGSTRSAQEQPAAKKVSRKETATLQVRQRPRLASGLALQWQQLCALTSKNFIIRRRAWKTNLLLIAQAVLFITLIFAVDRAVSSSRQRQPAFSRVESASTVAVGPVPDCASNLFMRAGQPCITFLYAPAGDPAVEAVVRGVMAANEPPIRPERVMGLANSSEIDAWMLAHPETSLAAVIFSPPEAPAAAAGPGSTAGGSTSSLPASAGSMNGNVTAAVWGGNGSAVAASMPAAGVAALPGALGSDGYGAAAGGPAGVAAVGLGGSVQLGSSAVLRLGFTVQTNSSVQWFKGSYQHPNTYIQLPLQVAVEREVVRYMSGDSSISWSVGLAQFPHPSAKSPSLIGQFAPTFLFASIMFQFVLLVHDFVAEKEGRARQMMATMGLRSVPFWGSWVLFQGLLAALEACLLVGFGYAFGFRLFTRNAFGLSFLLLLLVSLAMTAFGFFVSAFLKKASAAVPAGFLLFVVAWVILTVIAFGFPYSSSTSLAAVAVFSAMPWSLLSKGVQDLADATAGRGVGIPWADRFAYCQPGRTLPPEVELAGSYWQEDCVMPLGQMYWVLAVQCVGFMWLAVYLDAVLPDANGVCLPPWFFLLPSYWGVGTGRRGQKAAVAALGAPTDAECGLVVDVDVAAEQLRQRQACVSHLRAKGVHVSLLPAEAAALPPSPSFEGGAGGEEQAQQEGSAGKKGKPSAAGGGGGGGVAAAADGQLEGQPFSVQMWGLRKVYRRGFLPGRRRPFVAVRGNWLGVRHGECFCLLGPNGAGKSTTIGCLTGVLPLDGGEALVCGESIAAAGGMDRVRPLMGVCPQFDVLWEQLTGAEHLLLFAAIKGLPSSVRQGDAARLLEEVKLSEAGGVRAGSYSGGMKRRLSVAIALLGDPQVVYLDEPTTGLDPLSRRHLWDLVDRAKRDRAIVLTTHSMEEADILGDRIGIMARGRLRCIGNSLRLKSRFGSGYRISIRVQGGGGGGSGGGAWAGAAGGGGGSCPPASTSFARGLLATESGEIQPDRLAHLTAADVMKPASRQVPPTGEVRQRDPAAAAQAAAVRALFLQQLDVKPSDESLDYLHFLVPYEQEAALPALFSHLKANAAALGVADVQLRLTPLEEVFLAVARKAELEHAQLEGRRETLALVEEGVSVSVPLGADFIQSPAGHLYHITWGQDPDTGELKLQDYRRDPVSAAAAAAFPPKGRGADEDSGSESSGDVESA</sequence>
<evidence type="ECO:0000256" key="7">
    <source>
        <dbReference type="ARBA" id="ARBA00022989"/>
    </source>
</evidence>
<dbReference type="EMBL" id="SIDB01000014">
    <property type="protein sequence ID" value="KAI3423876.1"/>
    <property type="molecule type" value="Genomic_DNA"/>
</dbReference>
<dbReference type="AlphaFoldDB" id="A0A9D4YSC8"/>
<evidence type="ECO:0000256" key="5">
    <source>
        <dbReference type="ARBA" id="ARBA00022741"/>
    </source>
</evidence>
<dbReference type="OrthoDB" id="10255969at2759"/>
<dbReference type="Pfam" id="PF12698">
    <property type="entry name" value="ABC2_membrane_3"/>
    <property type="match status" value="1"/>
</dbReference>
<dbReference type="InterPro" id="IPR003593">
    <property type="entry name" value="AAA+_ATPase"/>
</dbReference>
<dbReference type="PROSITE" id="PS00211">
    <property type="entry name" value="ABC_TRANSPORTER_1"/>
    <property type="match status" value="1"/>
</dbReference>
<keyword evidence="8 10" id="KW-0472">Membrane</keyword>
<dbReference type="InterPro" id="IPR017871">
    <property type="entry name" value="ABC_transporter-like_CS"/>
</dbReference>
<evidence type="ECO:0000313" key="12">
    <source>
        <dbReference type="EMBL" id="KAI3423876.1"/>
    </source>
</evidence>
<dbReference type="Pfam" id="PF00005">
    <property type="entry name" value="ABC_tran"/>
    <property type="match status" value="1"/>
</dbReference>
<accession>A0A9D4YSC8</accession>
<name>A0A9D4YSC8_CHLVU</name>
<dbReference type="SMART" id="SM00382">
    <property type="entry name" value="AAA"/>
    <property type="match status" value="1"/>
</dbReference>
<feature type="compositionally biased region" description="Low complexity" evidence="9">
    <location>
        <begin position="23"/>
        <end position="42"/>
    </location>
</feature>
<dbReference type="InterPro" id="IPR013525">
    <property type="entry name" value="ABC2_TM"/>
</dbReference>
<feature type="region of interest" description="Disordered" evidence="9">
    <location>
        <begin position="1205"/>
        <end position="1234"/>
    </location>
</feature>
<feature type="compositionally biased region" description="Low complexity" evidence="9">
    <location>
        <begin position="1225"/>
        <end position="1234"/>
    </location>
</feature>
<evidence type="ECO:0000256" key="8">
    <source>
        <dbReference type="ARBA" id="ARBA00023136"/>
    </source>
</evidence>
<reference evidence="12" key="2">
    <citation type="submission" date="2020-11" db="EMBL/GenBank/DDBJ databases">
        <authorList>
            <person name="Cecchin M."/>
            <person name="Marcolungo L."/>
            <person name="Rossato M."/>
            <person name="Girolomoni L."/>
            <person name="Cosentino E."/>
            <person name="Cuine S."/>
            <person name="Li-Beisson Y."/>
            <person name="Delledonne M."/>
            <person name="Ballottari M."/>
        </authorList>
    </citation>
    <scope>NUCLEOTIDE SEQUENCE</scope>
    <source>
        <strain evidence="12">211/11P</strain>
        <tissue evidence="12">Whole cell</tissue>
    </source>
</reference>
<dbReference type="GO" id="GO:0005319">
    <property type="term" value="F:lipid transporter activity"/>
    <property type="evidence" value="ECO:0007669"/>
    <property type="project" value="TreeGrafter"/>
</dbReference>
<dbReference type="CDD" id="cd03263">
    <property type="entry name" value="ABC_subfamily_A"/>
    <property type="match status" value="1"/>
</dbReference>
<keyword evidence="6" id="KW-0067">ATP-binding</keyword>
<keyword evidence="3" id="KW-0813">Transport</keyword>
<evidence type="ECO:0000256" key="6">
    <source>
        <dbReference type="ARBA" id="ARBA00022840"/>
    </source>
</evidence>
<protein>
    <recommendedName>
        <fullName evidence="11">ABC transporter domain-containing protein</fullName>
    </recommendedName>
</protein>
<keyword evidence="5" id="KW-0547">Nucleotide-binding</keyword>
<dbReference type="GO" id="GO:0016020">
    <property type="term" value="C:membrane"/>
    <property type="evidence" value="ECO:0007669"/>
    <property type="project" value="UniProtKB-SubCell"/>
</dbReference>
<evidence type="ECO:0000256" key="1">
    <source>
        <dbReference type="ARBA" id="ARBA00004141"/>
    </source>
</evidence>
<feature type="domain" description="ABC transporter" evidence="11">
    <location>
        <begin position="747"/>
        <end position="987"/>
    </location>
</feature>
<evidence type="ECO:0000259" key="11">
    <source>
        <dbReference type="PROSITE" id="PS50893"/>
    </source>
</evidence>
<dbReference type="Proteomes" id="UP001055712">
    <property type="component" value="Unassembled WGS sequence"/>
</dbReference>
<proteinExistence type="inferred from homology"/>
<evidence type="ECO:0000313" key="13">
    <source>
        <dbReference type="Proteomes" id="UP001055712"/>
    </source>
</evidence>
<dbReference type="GO" id="GO:0016887">
    <property type="term" value="F:ATP hydrolysis activity"/>
    <property type="evidence" value="ECO:0007669"/>
    <property type="project" value="InterPro"/>
</dbReference>
<comment type="caution">
    <text evidence="12">The sequence shown here is derived from an EMBL/GenBank/DDBJ whole genome shotgun (WGS) entry which is preliminary data.</text>
</comment>
<feature type="transmembrane region" description="Helical" evidence="10">
    <location>
        <begin position="460"/>
        <end position="483"/>
    </location>
</feature>
<feature type="transmembrane region" description="Helical" evidence="10">
    <location>
        <begin position="96"/>
        <end position="113"/>
    </location>
</feature>
<reference evidence="12" key="1">
    <citation type="journal article" date="2019" name="Plant J.">
        <title>Chlorella vulgaris genome assembly and annotation reveals the molecular basis for metabolic acclimation to high light conditions.</title>
        <authorList>
            <person name="Cecchin M."/>
            <person name="Marcolungo L."/>
            <person name="Rossato M."/>
            <person name="Girolomoni L."/>
            <person name="Cosentino E."/>
            <person name="Cuine S."/>
            <person name="Li-Beisson Y."/>
            <person name="Delledonne M."/>
            <person name="Ballottari M."/>
        </authorList>
    </citation>
    <scope>NUCLEOTIDE SEQUENCE</scope>
    <source>
        <strain evidence="12">211/11P</strain>
    </source>
</reference>
<organism evidence="12 13">
    <name type="scientific">Chlorella vulgaris</name>
    <name type="common">Green alga</name>
    <dbReference type="NCBI Taxonomy" id="3077"/>
    <lineage>
        <taxon>Eukaryota</taxon>
        <taxon>Viridiplantae</taxon>
        <taxon>Chlorophyta</taxon>
        <taxon>core chlorophytes</taxon>
        <taxon>Trebouxiophyceae</taxon>
        <taxon>Chlorellales</taxon>
        <taxon>Chlorellaceae</taxon>
        <taxon>Chlorella clade</taxon>
        <taxon>Chlorella</taxon>
    </lineage>
</organism>
<dbReference type="Pfam" id="PF25158">
    <property type="entry name" value="ABCA11_C"/>
    <property type="match status" value="1"/>
</dbReference>
<dbReference type="InterPro" id="IPR026082">
    <property type="entry name" value="ABCA"/>
</dbReference>
<dbReference type="InterPro" id="IPR003439">
    <property type="entry name" value="ABC_transporter-like_ATP-bd"/>
</dbReference>
<gene>
    <name evidence="12" type="ORF">D9Q98_009710</name>
</gene>
<keyword evidence="4 10" id="KW-0812">Transmembrane</keyword>
<dbReference type="PANTHER" id="PTHR19229:SF205">
    <property type="entry name" value="ABC TRANSPORTER A FAMILY MEMBER 1-RELATED"/>
    <property type="match status" value="1"/>
</dbReference>
<evidence type="ECO:0000256" key="10">
    <source>
        <dbReference type="SAM" id="Phobius"/>
    </source>
</evidence>
<evidence type="ECO:0000256" key="9">
    <source>
        <dbReference type="SAM" id="MobiDB-lite"/>
    </source>
</evidence>
<dbReference type="FunFam" id="3.40.50.300:FF:000665">
    <property type="entry name" value="ABC transporter A family member 2"/>
    <property type="match status" value="1"/>
</dbReference>
<feature type="region of interest" description="Disordered" evidence="9">
    <location>
        <begin position="696"/>
        <end position="732"/>
    </location>
</feature>
<dbReference type="SUPFAM" id="SSF52540">
    <property type="entry name" value="P-loop containing nucleoside triphosphate hydrolases"/>
    <property type="match status" value="1"/>
</dbReference>
<dbReference type="InterPro" id="IPR056788">
    <property type="entry name" value="ABCA2/9/11_C"/>
</dbReference>
<evidence type="ECO:0000256" key="2">
    <source>
        <dbReference type="ARBA" id="ARBA00008526"/>
    </source>
</evidence>
<comment type="subcellular location">
    <subcellularLocation>
        <location evidence="1">Membrane</location>
        <topology evidence="1">Multi-pass membrane protein</topology>
    </subcellularLocation>
</comment>
<dbReference type="InterPro" id="IPR027417">
    <property type="entry name" value="P-loop_NTPase"/>
</dbReference>
<evidence type="ECO:0000256" key="3">
    <source>
        <dbReference type="ARBA" id="ARBA00022448"/>
    </source>
</evidence>
<dbReference type="Gene3D" id="3.40.50.300">
    <property type="entry name" value="P-loop containing nucleotide triphosphate hydrolases"/>
    <property type="match status" value="1"/>
</dbReference>